<dbReference type="EMBL" id="KI630210">
    <property type="protein sequence ID" value="EYU44729.1"/>
    <property type="molecule type" value="Genomic_DNA"/>
</dbReference>
<name>A0A022RXE7_ERYGU</name>
<evidence type="ECO:0000313" key="6">
    <source>
        <dbReference type="Proteomes" id="UP000030748"/>
    </source>
</evidence>
<dbReference type="Proteomes" id="UP000030748">
    <property type="component" value="Unassembled WGS sequence"/>
</dbReference>
<sequence>MSKTHIAVFPFMSKGHIIPLLHLSRLLLLRRGVSITIFTTPATHPFISQLLSGDDVTITTLPFPANIPGIPPGTESTDKLPSMSLFVPFVNAAKLMQPSFEEALLNINRSNESHPISCIISDGFLPWTLQTAARLGVPRLSFYGMGHYAITLSRDAVANGSLSLHESGDEPFNLVGFPRIQLTRNEFNDPFDKPDPTGPHLDFIIEAITSTNNSFGLLVNSFYELEQPFADYWTRHCEPKAWSIGPLCLAAAPPPKDEPSPSHNPKWIQWLDRKSALGDSVLYVAFGSQAKIPPAQLREIAAGLAAAETSFLWVLKKSEFAEFDLEELLVSERGMLVDEWVDQRQILEHPAVGGFLSHCGWNSVMEGICAGVPIVAWPMMAEQFLNAKFVAEEIRVGSRVKTVDGSAKGFISRESLKNAVVELMEGQKGKEMREKVKEVAEAARKSMAEGGSSSLALDNLVDAIRSHNNNTIKISP</sequence>
<dbReference type="GO" id="GO:0035251">
    <property type="term" value="F:UDP-glucosyltransferase activity"/>
    <property type="evidence" value="ECO:0000318"/>
    <property type="project" value="GO_Central"/>
</dbReference>
<organism evidence="5 6">
    <name type="scientific">Erythranthe guttata</name>
    <name type="common">Yellow monkey flower</name>
    <name type="synonym">Mimulus guttatus</name>
    <dbReference type="NCBI Taxonomy" id="4155"/>
    <lineage>
        <taxon>Eukaryota</taxon>
        <taxon>Viridiplantae</taxon>
        <taxon>Streptophyta</taxon>
        <taxon>Embryophyta</taxon>
        <taxon>Tracheophyta</taxon>
        <taxon>Spermatophyta</taxon>
        <taxon>Magnoliopsida</taxon>
        <taxon>eudicotyledons</taxon>
        <taxon>Gunneridae</taxon>
        <taxon>Pentapetalae</taxon>
        <taxon>asterids</taxon>
        <taxon>lamiids</taxon>
        <taxon>Lamiales</taxon>
        <taxon>Phrymaceae</taxon>
        <taxon>Erythranthe</taxon>
    </lineage>
</organism>
<protein>
    <recommendedName>
        <fullName evidence="4">Glycosyltransferase</fullName>
        <ecNumber evidence="4">2.4.1.-</ecNumber>
    </recommendedName>
</protein>
<comment type="similarity">
    <text evidence="1 3">Belongs to the UDP-glycosyltransferase family.</text>
</comment>
<keyword evidence="3" id="KW-0328">Glycosyltransferase</keyword>
<dbReference type="SUPFAM" id="SSF53756">
    <property type="entry name" value="UDP-Glycosyltransferase/glycogen phosphorylase"/>
    <property type="match status" value="1"/>
</dbReference>
<dbReference type="STRING" id="4155.A0A022RXE7"/>
<dbReference type="AlphaFoldDB" id="A0A022RXE7"/>
<dbReference type="Pfam" id="PF00201">
    <property type="entry name" value="UDPGT"/>
    <property type="match status" value="1"/>
</dbReference>
<dbReference type="InterPro" id="IPR002213">
    <property type="entry name" value="UDP_glucos_trans"/>
</dbReference>
<dbReference type="PANTHER" id="PTHR48047">
    <property type="entry name" value="GLYCOSYLTRANSFERASE"/>
    <property type="match status" value="1"/>
</dbReference>
<dbReference type="CDD" id="cd03784">
    <property type="entry name" value="GT1_Gtf-like"/>
    <property type="match status" value="1"/>
</dbReference>
<dbReference type="FunFam" id="3.40.50.2000:FF:000107">
    <property type="entry name" value="Glycosyltransferase"/>
    <property type="match status" value="1"/>
</dbReference>
<evidence type="ECO:0000256" key="1">
    <source>
        <dbReference type="ARBA" id="ARBA00009995"/>
    </source>
</evidence>
<dbReference type="eggNOG" id="KOG1192">
    <property type="taxonomic scope" value="Eukaryota"/>
</dbReference>
<keyword evidence="6" id="KW-1185">Reference proteome</keyword>
<proteinExistence type="inferred from homology"/>
<dbReference type="Gene3D" id="3.40.50.2000">
    <property type="entry name" value="Glycogen Phosphorylase B"/>
    <property type="match status" value="2"/>
</dbReference>
<dbReference type="PROSITE" id="PS00375">
    <property type="entry name" value="UDPGT"/>
    <property type="match status" value="1"/>
</dbReference>
<dbReference type="PANTHER" id="PTHR48047:SF51">
    <property type="entry name" value="GLYCOSYLTRANSFERASE"/>
    <property type="match status" value="1"/>
</dbReference>
<keyword evidence="2 3" id="KW-0808">Transferase</keyword>
<reference evidence="5 6" key="1">
    <citation type="journal article" date="2013" name="Proc. Natl. Acad. Sci. U.S.A.">
        <title>Fine-scale variation in meiotic recombination in Mimulus inferred from population shotgun sequencing.</title>
        <authorList>
            <person name="Hellsten U."/>
            <person name="Wright K.M."/>
            <person name="Jenkins J."/>
            <person name="Shu S."/>
            <person name="Yuan Y."/>
            <person name="Wessler S.R."/>
            <person name="Schmutz J."/>
            <person name="Willis J.H."/>
            <person name="Rokhsar D.S."/>
        </authorList>
    </citation>
    <scope>NUCLEOTIDE SEQUENCE [LARGE SCALE GENOMIC DNA]</scope>
    <source>
        <strain evidence="6">cv. DUN x IM62</strain>
    </source>
</reference>
<evidence type="ECO:0000313" key="5">
    <source>
        <dbReference type="EMBL" id="EYU44729.1"/>
    </source>
</evidence>
<dbReference type="EC" id="2.4.1.-" evidence="4"/>
<evidence type="ECO:0000256" key="3">
    <source>
        <dbReference type="RuleBase" id="RU003718"/>
    </source>
</evidence>
<gene>
    <name evidence="5" type="ORF">MIMGU_mgv1a005626mg</name>
</gene>
<evidence type="ECO:0000256" key="2">
    <source>
        <dbReference type="ARBA" id="ARBA00022679"/>
    </source>
</evidence>
<evidence type="ECO:0000256" key="4">
    <source>
        <dbReference type="RuleBase" id="RU362057"/>
    </source>
</evidence>
<accession>A0A022RXE7</accession>
<dbReference type="PhylomeDB" id="A0A022RXE7"/>
<dbReference type="InterPro" id="IPR035595">
    <property type="entry name" value="UDP_glycos_trans_CS"/>
</dbReference>